<keyword evidence="6" id="KW-1185">Reference proteome</keyword>
<comment type="subunit">
    <text evidence="2">Interacts with COX5B; this interaction may contribute to localize PYROXD2 to the inner face of the inner mitochondrial membrane.</text>
</comment>
<dbReference type="SUPFAM" id="SSF51905">
    <property type="entry name" value="FAD/NAD(P)-binding domain"/>
    <property type="match status" value="1"/>
</dbReference>
<dbReference type="AlphaFoldDB" id="A0A840C701"/>
<evidence type="ECO:0000256" key="2">
    <source>
        <dbReference type="ARBA" id="ARBA00038825"/>
    </source>
</evidence>
<sequence>MGNSYDVVIAGGGHNGLIAACYLAKAGQSVCVLERNDIIGGGVMTRENTLPGFKHDLHSIAHTMIQANPLILNDELGLKSKYGLEYVNPDKMTAVVFDDGDVLEFHTGMEETAASIAKISPRDGEAYRKFNETVFAALDMLVMGMFSIPPTPGMQAAMMDASPQGRELMRLQSISSWDLICEWFEHPKIRIALARYASEAMTNPFDNGTGFGFYIILPYMHRYGSGIPVGGSWALMDALGKCFADHGGEVRVNSTIKEFKIEGDKATGVILEDGTEITAKTGVISTLHVKQVFPHMVQGTELPDMFQHHIDTLKLADFQPFVIQLALKEEPKYKVGPMVDDYFWVERSHSDVEEFQQAFRDLEYGYPKRDFAAYVGQHRVDPSRVPEGKSAMHIYAFAPYNLKDGGPEKWDEIGAEVAQGFIEDMRKFTTNMGDDNILGMEFHTPLDLERHDTSMIGADIGHLGLFSWQLGGMRPVPGYAQYKSPIDKLYLSGSCTHPGGGVTGGPGRNVAQVVLEDLGIDFDELIG</sequence>
<organism evidence="5 6">
    <name type="scientific">Actibacterium naphthalenivorans</name>
    <dbReference type="NCBI Taxonomy" id="1614693"/>
    <lineage>
        <taxon>Bacteria</taxon>
        <taxon>Pseudomonadati</taxon>
        <taxon>Pseudomonadota</taxon>
        <taxon>Alphaproteobacteria</taxon>
        <taxon>Rhodobacterales</taxon>
        <taxon>Roseobacteraceae</taxon>
        <taxon>Actibacterium</taxon>
    </lineage>
</organism>
<dbReference type="InterPro" id="IPR036188">
    <property type="entry name" value="FAD/NAD-bd_sf"/>
</dbReference>
<evidence type="ECO:0000313" key="5">
    <source>
        <dbReference type="EMBL" id="MBB4021694.1"/>
    </source>
</evidence>
<dbReference type="RefSeq" id="WP_037204822.1">
    <property type="nucleotide sequence ID" value="NZ_JACIEQ010000001.1"/>
</dbReference>
<comment type="function">
    <text evidence="1">Probable oxidoreductase that may play a role as regulator of mitochondrial function.</text>
</comment>
<dbReference type="Gene3D" id="3.50.50.60">
    <property type="entry name" value="FAD/NAD(P)-binding domain"/>
    <property type="match status" value="2"/>
</dbReference>
<evidence type="ECO:0000256" key="3">
    <source>
        <dbReference type="ARBA" id="ARBA00040298"/>
    </source>
</evidence>
<protein>
    <recommendedName>
        <fullName evidence="3">Pyridine nucleotide-disulfide oxidoreductase domain-containing protein 2</fullName>
    </recommendedName>
</protein>
<gene>
    <name evidence="5" type="ORF">GGR17_001485</name>
</gene>
<feature type="domain" description="Amine oxidase" evidence="4">
    <location>
        <begin position="16"/>
        <end position="313"/>
    </location>
</feature>
<accession>A0A840C701</accession>
<dbReference type="InterPro" id="IPR002937">
    <property type="entry name" value="Amino_oxidase"/>
</dbReference>
<dbReference type="PANTHER" id="PTHR10668:SF103">
    <property type="entry name" value="PYRIDINE NUCLEOTIDE-DISULFIDE OXIDOREDUCTASE DOMAIN-CONTAINING PROTEIN 2"/>
    <property type="match status" value="1"/>
</dbReference>
<proteinExistence type="predicted"/>
<dbReference type="PANTHER" id="PTHR10668">
    <property type="entry name" value="PHYTOENE DEHYDROGENASE"/>
    <property type="match status" value="1"/>
</dbReference>
<comment type="caution">
    <text evidence="5">The sequence shown here is derived from an EMBL/GenBank/DDBJ whole genome shotgun (WGS) entry which is preliminary data.</text>
</comment>
<evidence type="ECO:0000313" key="6">
    <source>
        <dbReference type="Proteomes" id="UP000585681"/>
    </source>
</evidence>
<name>A0A840C701_9RHOB</name>
<dbReference type="Proteomes" id="UP000585681">
    <property type="component" value="Unassembled WGS sequence"/>
</dbReference>
<evidence type="ECO:0000256" key="1">
    <source>
        <dbReference type="ARBA" id="ARBA00037217"/>
    </source>
</evidence>
<dbReference type="GO" id="GO:0016491">
    <property type="term" value="F:oxidoreductase activity"/>
    <property type="evidence" value="ECO:0007669"/>
    <property type="project" value="InterPro"/>
</dbReference>
<dbReference type="EMBL" id="JACIEQ010000001">
    <property type="protein sequence ID" value="MBB4021694.1"/>
    <property type="molecule type" value="Genomic_DNA"/>
</dbReference>
<dbReference type="Pfam" id="PF01593">
    <property type="entry name" value="Amino_oxidase"/>
    <property type="match status" value="1"/>
</dbReference>
<reference evidence="5" key="1">
    <citation type="submission" date="2020-08" db="EMBL/GenBank/DDBJ databases">
        <title>Genomic Encyclopedia of Type Strains, Phase IV (KMG-IV): sequencing the most valuable type-strain genomes for metagenomic binning, comparative biology and taxonomic classification.</title>
        <authorList>
            <person name="Goeker M."/>
        </authorList>
    </citation>
    <scope>NUCLEOTIDE SEQUENCE [LARGE SCALE GENOMIC DNA]</scope>
    <source>
        <strain evidence="5">DSM 105040</strain>
    </source>
</reference>
<evidence type="ECO:0000259" key="4">
    <source>
        <dbReference type="Pfam" id="PF01593"/>
    </source>
</evidence>